<evidence type="ECO:0000256" key="7">
    <source>
        <dbReference type="ARBA" id="ARBA00023033"/>
    </source>
</evidence>
<feature type="domain" description="FAD/NAD(P)-binding" evidence="8">
    <location>
        <begin position="6"/>
        <end position="210"/>
    </location>
</feature>
<comment type="caution">
    <text evidence="9">The sequence shown here is derived from an EMBL/GenBank/DDBJ whole genome shotgun (WGS) entry which is preliminary data.</text>
</comment>
<dbReference type="SUPFAM" id="SSF51905">
    <property type="entry name" value="FAD/NAD(P)-binding domain"/>
    <property type="match status" value="2"/>
</dbReference>
<dbReference type="InterPro" id="IPR050775">
    <property type="entry name" value="FAD-binding_Monooxygenases"/>
</dbReference>
<keyword evidence="6" id="KW-0560">Oxidoreductase</keyword>
<gene>
    <name evidence="9" type="ORF">PGRI_048050</name>
</gene>
<keyword evidence="10" id="KW-1185">Reference proteome</keyword>
<evidence type="ECO:0000256" key="2">
    <source>
        <dbReference type="ARBA" id="ARBA00010139"/>
    </source>
</evidence>
<dbReference type="GO" id="GO:0004497">
    <property type="term" value="F:monooxygenase activity"/>
    <property type="evidence" value="ECO:0007669"/>
    <property type="project" value="UniProtKB-KW"/>
</dbReference>
<keyword evidence="4" id="KW-0274">FAD</keyword>
<dbReference type="InterPro" id="IPR023753">
    <property type="entry name" value="FAD/NAD-binding_dom"/>
</dbReference>
<dbReference type="Gene3D" id="3.50.50.60">
    <property type="entry name" value="FAD/NAD(P)-binding domain"/>
    <property type="match status" value="2"/>
</dbReference>
<dbReference type="PANTHER" id="PTHR43098:SF3">
    <property type="entry name" value="L-ORNITHINE N(5)-MONOOXYGENASE-RELATED"/>
    <property type="match status" value="1"/>
</dbReference>
<evidence type="ECO:0000256" key="6">
    <source>
        <dbReference type="ARBA" id="ARBA00023002"/>
    </source>
</evidence>
<dbReference type="PANTHER" id="PTHR43098">
    <property type="entry name" value="L-ORNITHINE N(5)-MONOOXYGENASE-RELATED"/>
    <property type="match status" value="1"/>
</dbReference>
<comment type="cofactor">
    <cofactor evidence="1">
        <name>FAD</name>
        <dbReference type="ChEBI" id="CHEBI:57692"/>
    </cofactor>
</comment>
<organism evidence="9 10">
    <name type="scientific">Penicillium patulum</name>
    <name type="common">Penicillium griseofulvum</name>
    <dbReference type="NCBI Taxonomy" id="5078"/>
    <lineage>
        <taxon>Eukaryota</taxon>
        <taxon>Fungi</taxon>
        <taxon>Dikarya</taxon>
        <taxon>Ascomycota</taxon>
        <taxon>Pezizomycotina</taxon>
        <taxon>Eurotiomycetes</taxon>
        <taxon>Eurotiomycetidae</taxon>
        <taxon>Eurotiales</taxon>
        <taxon>Aspergillaceae</taxon>
        <taxon>Penicillium</taxon>
    </lineage>
</organism>
<evidence type="ECO:0000313" key="10">
    <source>
        <dbReference type="Proteomes" id="UP000070168"/>
    </source>
</evidence>
<evidence type="ECO:0000259" key="8">
    <source>
        <dbReference type="Pfam" id="PF07992"/>
    </source>
</evidence>
<dbReference type="InterPro" id="IPR036188">
    <property type="entry name" value="FAD/NAD-bd_sf"/>
</dbReference>
<dbReference type="STRING" id="5078.A0A135LAE1"/>
<evidence type="ECO:0000313" key="9">
    <source>
        <dbReference type="EMBL" id="KXG45949.1"/>
    </source>
</evidence>
<evidence type="ECO:0000256" key="5">
    <source>
        <dbReference type="ARBA" id="ARBA00022857"/>
    </source>
</evidence>
<evidence type="ECO:0000256" key="1">
    <source>
        <dbReference type="ARBA" id="ARBA00001974"/>
    </source>
</evidence>
<dbReference type="OrthoDB" id="66881at2759"/>
<dbReference type="RefSeq" id="XP_040644485.1">
    <property type="nucleotide sequence ID" value="XM_040792518.1"/>
</dbReference>
<dbReference type="Proteomes" id="UP000070168">
    <property type="component" value="Unassembled WGS sequence"/>
</dbReference>
<comment type="similarity">
    <text evidence="2">Belongs to the FAD-binding monooxygenase family.</text>
</comment>
<evidence type="ECO:0000256" key="4">
    <source>
        <dbReference type="ARBA" id="ARBA00022827"/>
    </source>
</evidence>
<accession>A0A135LAE1</accession>
<keyword evidence="7" id="KW-0503">Monooxygenase</keyword>
<dbReference type="EMBL" id="LHQR01000069">
    <property type="protein sequence ID" value="KXG45949.1"/>
    <property type="molecule type" value="Genomic_DNA"/>
</dbReference>
<reference evidence="9 10" key="1">
    <citation type="journal article" date="2016" name="BMC Genomics">
        <title>Genome sequencing and secondary metabolism of the postharvest pathogen Penicillium griseofulvum.</title>
        <authorList>
            <person name="Banani H."/>
            <person name="Marcet-Houben M."/>
            <person name="Ballester A.R."/>
            <person name="Abbruscato P."/>
            <person name="Gonzalez-Candelas L."/>
            <person name="Gabaldon T."/>
            <person name="Spadaro D."/>
        </authorList>
    </citation>
    <scope>NUCLEOTIDE SEQUENCE [LARGE SCALE GENOMIC DNA]</scope>
    <source>
        <strain evidence="9 10">PG3</strain>
    </source>
</reference>
<dbReference type="Pfam" id="PF07992">
    <property type="entry name" value="Pyr_redox_2"/>
    <property type="match status" value="1"/>
</dbReference>
<keyword evidence="5" id="KW-0521">NADP</keyword>
<dbReference type="AlphaFoldDB" id="A0A135LAE1"/>
<sequence length="539" mass="60655">MSPDFDAIVVGAGFAGIRMLYLLRENGFNVRGIERYNGLGGVWYANRYPGARCDSPQPFYQIQDETLASGWTFSERYTEHSEIRAYFQYVNSKWNVSKDFDFGTTVVQASFNEDLFWSISLSDGRCLTARWFIPAVGFASTPSMPTIKGIDQFQGELYHTGRWPLSEVSLKDKRVAVLGTGASGAQVVASIAPIVKSLTVYQRTPAVVIPNSPESDKFSNPHIASLTPEETCAVFRRSPKSFSGLDYFFKDSESVPIGSPLRDLLNRQLYKAGSLSLILENFPDVLANKAANEQLYSSWANITRAKIRDPIKRDILVPRILPYPIGVKRPLLVDNYYESFNQPNVDVVDTRKEMLTRITSKGIQSGSTEREFDVIICATGFEPLSAGLLKLNITGKHGVHLTDVWNPRVISYLGMAIPEFPNMFYLWGPQGPTVKVNVPTTIECQAQWILSVLKSLRESHIDCCEATRSASQGWVEKLHQQWDDSLYKKADVWEARSSADEPEPLWIQGINKYHDYIQKCRAPDFRGFVELRPKPSASL</sequence>
<dbReference type="OMA" id="IDCCEAT"/>
<keyword evidence="3" id="KW-0285">Flavoprotein</keyword>
<protein>
    <recommendedName>
        <fullName evidence="8">FAD/NAD(P)-binding domain-containing protein</fullName>
    </recommendedName>
</protein>
<name>A0A135LAE1_PENPA</name>
<evidence type="ECO:0000256" key="3">
    <source>
        <dbReference type="ARBA" id="ARBA00022630"/>
    </source>
</evidence>
<proteinExistence type="inferred from homology"/>
<dbReference type="GeneID" id="63707818"/>